<keyword evidence="10" id="KW-1185">Reference proteome</keyword>
<evidence type="ECO:0000256" key="1">
    <source>
        <dbReference type="ARBA" id="ARBA00004123"/>
    </source>
</evidence>
<feature type="region of interest" description="Disordered" evidence="6">
    <location>
        <begin position="820"/>
        <end position="923"/>
    </location>
</feature>
<feature type="compositionally biased region" description="Acidic residues" evidence="6">
    <location>
        <begin position="1589"/>
        <end position="1602"/>
    </location>
</feature>
<evidence type="ECO:0000313" key="9">
    <source>
        <dbReference type="EMBL" id="KAG9191099.1"/>
    </source>
</evidence>
<feature type="region of interest" description="Disordered" evidence="6">
    <location>
        <begin position="1497"/>
        <end position="1530"/>
    </location>
</feature>
<comment type="caution">
    <text evidence="9">The sequence shown here is derived from an EMBL/GenBank/DDBJ whole genome shotgun (WGS) entry which is preliminary data.</text>
</comment>
<dbReference type="PANTHER" id="PTHR15180">
    <property type="entry name" value="GENERAL TRANSCRIPTION FACTOR 3C POLYPEPTIDE 1"/>
    <property type="match status" value="1"/>
</dbReference>
<dbReference type="GO" id="GO:0006384">
    <property type="term" value="P:transcription initiation at RNA polymerase III promoter"/>
    <property type="evidence" value="ECO:0007669"/>
    <property type="project" value="InterPro"/>
</dbReference>
<evidence type="ECO:0000256" key="5">
    <source>
        <dbReference type="ARBA" id="ARBA00023242"/>
    </source>
</evidence>
<accession>A0AAD4IAS0</accession>
<dbReference type="GO" id="GO:0042791">
    <property type="term" value="P:5S class rRNA transcription by RNA polymerase III"/>
    <property type="evidence" value="ECO:0007669"/>
    <property type="project" value="TreeGrafter"/>
</dbReference>
<dbReference type="InterPro" id="IPR046488">
    <property type="entry name" value="Sfc3/Tfc3_C"/>
</dbReference>
<dbReference type="GO" id="GO:0005634">
    <property type="term" value="C:nucleus"/>
    <property type="evidence" value="ECO:0007669"/>
    <property type="project" value="UniProtKB-SubCell"/>
</dbReference>
<protein>
    <recommendedName>
        <fullName evidence="11">B-block binding subunit of TFIIIC domain-containing protein</fullName>
    </recommendedName>
</protein>
<feature type="compositionally biased region" description="Polar residues" evidence="6">
    <location>
        <begin position="1132"/>
        <end position="1156"/>
    </location>
</feature>
<keyword evidence="2" id="KW-0597">Phosphoprotein</keyword>
<name>A0AAD4IAS0_9PLEO</name>
<evidence type="ECO:0000259" key="8">
    <source>
        <dbReference type="Pfam" id="PF20222"/>
    </source>
</evidence>
<feature type="region of interest" description="Disordered" evidence="6">
    <location>
        <begin position="1235"/>
        <end position="1256"/>
    </location>
</feature>
<feature type="compositionally biased region" description="Low complexity" evidence="6">
    <location>
        <begin position="900"/>
        <end position="914"/>
    </location>
</feature>
<feature type="compositionally biased region" description="Low complexity" evidence="6">
    <location>
        <begin position="1111"/>
        <end position="1123"/>
    </location>
</feature>
<organism evidence="9 10">
    <name type="scientific">Alternaria panax</name>
    <dbReference type="NCBI Taxonomy" id="48097"/>
    <lineage>
        <taxon>Eukaryota</taxon>
        <taxon>Fungi</taxon>
        <taxon>Dikarya</taxon>
        <taxon>Ascomycota</taxon>
        <taxon>Pezizomycotina</taxon>
        <taxon>Dothideomycetes</taxon>
        <taxon>Pleosporomycetidae</taxon>
        <taxon>Pleosporales</taxon>
        <taxon>Pleosporineae</taxon>
        <taxon>Pleosporaceae</taxon>
        <taxon>Alternaria</taxon>
        <taxon>Alternaria sect. Panax</taxon>
    </lineage>
</organism>
<feature type="compositionally biased region" description="Acidic residues" evidence="6">
    <location>
        <begin position="2419"/>
        <end position="2447"/>
    </location>
</feature>
<feature type="region of interest" description="Disordered" evidence="6">
    <location>
        <begin position="2374"/>
        <end position="2447"/>
    </location>
</feature>
<evidence type="ECO:0000313" key="10">
    <source>
        <dbReference type="Proteomes" id="UP001199106"/>
    </source>
</evidence>
<keyword evidence="3" id="KW-0238">DNA-binding</keyword>
<feature type="region of interest" description="Disordered" evidence="6">
    <location>
        <begin position="1580"/>
        <end position="1784"/>
    </location>
</feature>
<evidence type="ECO:0000259" key="7">
    <source>
        <dbReference type="Pfam" id="PF04182"/>
    </source>
</evidence>
<feature type="compositionally biased region" description="Basic and acidic residues" evidence="6">
    <location>
        <begin position="2374"/>
        <end position="2383"/>
    </location>
</feature>
<dbReference type="Pfam" id="PF20222">
    <property type="entry name" value="DUF6581"/>
    <property type="match status" value="1"/>
</dbReference>
<dbReference type="InterPro" id="IPR044210">
    <property type="entry name" value="Tfc3-like"/>
</dbReference>
<dbReference type="GO" id="GO:0003677">
    <property type="term" value="F:DNA binding"/>
    <property type="evidence" value="ECO:0007669"/>
    <property type="project" value="UniProtKB-KW"/>
</dbReference>
<keyword evidence="4" id="KW-0804">Transcription</keyword>
<proteinExistence type="predicted"/>
<evidence type="ECO:0000256" key="2">
    <source>
        <dbReference type="ARBA" id="ARBA00022553"/>
    </source>
</evidence>
<dbReference type="Pfam" id="PF04182">
    <property type="entry name" value="B-block_TFIIIC"/>
    <property type="match status" value="1"/>
</dbReference>
<evidence type="ECO:0000256" key="3">
    <source>
        <dbReference type="ARBA" id="ARBA00023125"/>
    </source>
</evidence>
<feature type="region of interest" description="Disordered" evidence="6">
    <location>
        <begin position="1074"/>
        <end position="1181"/>
    </location>
</feature>
<evidence type="ECO:0000256" key="4">
    <source>
        <dbReference type="ARBA" id="ARBA00023163"/>
    </source>
</evidence>
<sequence>MATGYDKLLEFLLSEIALRGVQGASSADFRHFIDVFYKQAVDNGEPSTGGNSKKDLPSIGFGRAFYERLWQWLTDHCDIRIVYQREVRRFTLSEFEAAELHETGTIGETHSTDLGQPSNITSRGTVQPSKALCGLRDSLRQRILEDGYDQKELMAQSSDAPALTPVSRPIRNLPSGPSCAAEAFDEPDSSITAPRLYASQSRVWQALTGHGIDLKKVPSMEFVLLSLIAARGSAGITQPELINISGQDKRSVPKRTDELARKNYIAKISVQSNKMRTSLCIHAKFVSQNTFIKSSAMEDVYQEDGTFVVRNFAQLLYNVVGQGGIVPTRSIREKLEVPMNRWNKRATQGALIRLDQSGMIKRRRVLKKASSDKWVTCIQVLREPREEDLKNLGFRRVADLSNDSVEELPNEDINGELLLKDLDADMPDDANTNADNHANAKLVADHADSIPPQWIPDRFLPNIIFNATALGGAQGWDAEALRNRIVGPFWRRPIESYFVRVTCDWEKTQPIHLRHLAVIRDAGTTKPKKYIHYLYRTYENFQKAVDAKIAVWEGVVVPQGPEKSSDKKVFLDAWGFPTVSAEELVGETGSATLSEAGSAIVKPRKNGPRWDNAVAEEAGYKKLATSVLKVKSPGRTKKQKVTKEKAVRMPKASKASRTRPTIMLTPEEKISLGLDVDARLSKSVQGQILAHRQRTGDPSSLPDAVVDNRPKRQLAQPLLTTEERLALGLAAKGRLGIATENKIRATRGLPQLVKKKKKSTTKATSEPTVLSKSQRIALGWTDHGRLPQAIIDGLRQEHKDGISLEDSKVIASWDAEMKRKKIESDKKKGAKSTPKQATPTKDQDICMESPEAEFVPDPAIAEPEAEMSSSNIVAGKRRAGDSVATPRTSKRRRTKDVVSHRSSSRSMASMSPSPTDAMSPPRDDASIVCAKENRTDDTSQSTSAEATQFIQVTPLPIEDSIIPSVEAKQSSRPMTTKVYVQLDATKMDAHARTAFAQYENRRSPGIFLNPYIKQKVARGRPRKALMATFKLPRLADLEWFTSEPVQEQAADRAGTNGTSEADRIVAARQNENVSVPHQGPAEVPSEPHTQAQLPVDSEISESRQMPLAGTRSRSSVQPQSPSVMELQDDSSNEQVPSLTANNSTLSGNEASQAENEVNTKEAVSSVLGSSIAEDGDAEPATAASPMMIEERTNAIPEAVQRQPPQTVTPTQRMVGGWAPINATERSRMIPYQSPYAASADPEARPSLDTPTATRINGEPVLDTTESLLPIPEADNGTSHSDTIHSAIVETPAPSVPGTKPRKAQIGGIAGTQRTLRQNLIKEIIKRCHGVFPGGGEISRPFLTLWKDMYPNILPPSTSTIVETLRNMSADPQFGLKHWNFASQHKNMLGTATRRMYTWAHLNERSPEVLKLAHNMAQYSQQKDYAHRVSEKSLLYYPEEIRDLIGEVVSHQPIPAAPKDESIILNQLNPELEKQITEAKLRKRSVWQKQKRLEAKARKAQNAQVEQASSKQIGDGSGATRTKRARLASLNDKSKKLRRAPLYAASMGAADEDSDDVADDEPVAKSGQISLIWTRPIVAPVPERERISDEEPPEDDESDDEATDWVAQQAQTDAVGEQIPLPITQPIIEEPSSNVTAAEPDSTGANNIAPLASGQKSVDGSTAVKKGKKRVRIIAPRDQSSKKRTRINPAMSTAAQSTEPTYQSSTDDDSRSASEMDDESEGGDNAVRSNTKKPRMRNFNGRQRGKLGPPPTLLERLTGLTGDPNDPIYQAPQRVPRPGKSPRSWNERKRIRINRFKKERQYAQAADSLDDFKKLFYTFIVVSSLSGEDGQIDWNLFKRTYDGDRFFDVTKAQNLWSWMQKHMTGQVSELTTTFQSLYLEAYETGKVTAIDNPETHDWAGLVRWAMRKCAYPDLPLPILRQALHQFTVDESNYEILDRVLWYKAATADRTRTMLQLQQSFTAPLHRSREATWSPDDKLLKARSWVRANTATPQTLYDANLAHEKFKEIGETVLVNVVGDLVDKQHLRMRKLKRLLPGRNYNFTQALAKKYTRLFQLDDFMNAVEVKKKMDAAFADNDPGKRFYNISRCEEDGAFAAIMTMVNEGTVKLAPQLPPVKNDFDASLPKLSVWGFCEGGYNHRAIDRGRLFWDIHVVPTANYKFGNPLQPLLTASSPMEDGPVVWPALPEPPLPGKHEAGALLPIWSSIDGQSVTWPWWYRVLNLVLQPLIFMAGATGADIHSHCPEHTTELFEIELVLVWLESINAVSKTVGGGYITLPGFWAAFGDQLRDTEDDWFGEHVKRKAKNHEKQTWRVDYNLRHSTLQARKATGIDAAPADEEGGADVQEVGAMETSTSREILKNPKQQYRIIHQALSYEKSHAEVDRSEIGPTSGSTSPQPEQVPTPDPTASSSHTPEATGAASEDVDMADAEIDAEGEEDIDAEGEIDDGMY</sequence>
<keyword evidence="5" id="KW-0539">Nucleus</keyword>
<dbReference type="Proteomes" id="UP001199106">
    <property type="component" value="Unassembled WGS sequence"/>
</dbReference>
<feature type="compositionally biased region" description="Polar residues" evidence="6">
    <location>
        <begin position="2385"/>
        <end position="2395"/>
    </location>
</feature>
<feature type="compositionally biased region" description="Polar residues" evidence="6">
    <location>
        <begin position="1689"/>
        <end position="1704"/>
    </location>
</feature>
<feature type="domain" description="Transcription factor tau subunit sfc3/Tfc3 C-terminal" evidence="8">
    <location>
        <begin position="1807"/>
        <end position="2237"/>
    </location>
</feature>
<evidence type="ECO:0008006" key="11">
    <source>
        <dbReference type="Google" id="ProtNLM"/>
    </source>
</evidence>
<dbReference type="PANTHER" id="PTHR15180:SF1">
    <property type="entry name" value="GENERAL TRANSCRIPTION FACTOR 3C POLYPEPTIDE 1"/>
    <property type="match status" value="1"/>
</dbReference>
<feature type="compositionally biased region" description="Polar residues" evidence="6">
    <location>
        <begin position="1500"/>
        <end position="1511"/>
    </location>
</feature>
<dbReference type="EMBL" id="JAANER010000004">
    <property type="protein sequence ID" value="KAG9191099.1"/>
    <property type="molecule type" value="Genomic_DNA"/>
</dbReference>
<gene>
    <name evidence="9" type="ORF">G6011_09187</name>
</gene>
<evidence type="ECO:0000256" key="6">
    <source>
        <dbReference type="SAM" id="MobiDB-lite"/>
    </source>
</evidence>
<feature type="domain" description="B-block binding subunit of TFIIIC" evidence="7">
    <location>
        <begin position="219"/>
        <end position="287"/>
    </location>
</feature>
<dbReference type="InterPro" id="IPR007309">
    <property type="entry name" value="TFIIIC_Bblock-bd"/>
</dbReference>
<reference evidence="9" key="1">
    <citation type="submission" date="2021-07" db="EMBL/GenBank/DDBJ databases">
        <title>Genome Resource of American Ginseng Black Spot Pathogen Alternaria panax.</title>
        <authorList>
            <person name="Qiu C."/>
            <person name="Wang W."/>
            <person name="Liu Z."/>
        </authorList>
    </citation>
    <scope>NUCLEOTIDE SEQUENCE</scope>
    <source>
        <strain evidence="9">BNCC115425</strain>
    </source>
</reference>
<dbReference type="GO" id="GO:0000127">
    <property type="term" value="C:transcription factor TFIIIC complex"/>
    <property type="evidence" value="ECO:0007669"/>
    <property type="project" value="InterPro"/>
</dbReference>
<comment type="subcellular location">
    <subcellularLocation>
        <location evidence="1">Nucleus</location>
    </subcellularLocation>
</comment>